<name>A0A4Z1SXL0_GIAMU</name>
<dbReference type="EMBL" id="VDLU01000001">
    <property type="protein sequence ID" value="TNJ30436.1"/>
    <property type="molecule type" value="Genomic_DNA"/>
</dbReference>
<sequence length="906" mass="101429">MSAYQILAQSNLSADRFDARSFLSDFLLANPGTEAQIVPAIQRLRAEADYLQGQSLGNNVSLVVTASRVAETLTSSLARLTGLVHNLGMEQAQIRKHLMVYSQAFDMSSNEQPEEVDETQEEEEDSKSIVEEPKWPQAIYSLLDHEVRLSLSENRLTQAYIQLQLAGMLTLSRVSQLESKSIIGPPTGALLEASYNELLSRGFILPSRTEVFRVAILEASVKQAFLLQASQFLFTDRVTSLEAYKENLLHRRVRAFDTTVKDTINSYHIDVLNEYANLCRETTESMSLSEAPGSSSTPIFGSRETAREKLQHIILRMTHYLDAGEDLLRVYLPLELVDVARHARRDQTVGGSGFTRRVYEENYLANLALFTRSLKRALDFAKLFAPCTDEHTIARLRTRIHLWTQEFVEKLCATLLSEYATFLRVFTPRLLGQVFTSLNLIFSQSLALLSTEACMGLGLGSLFRQTMSQMIILALKAANDCYIVSDAPVCATYKVTLEERSFGGQPFSVFRFSALGDEDTSRMNSGFLYIDGYWHDRRINKRCTANISRVADVQTSLRITLPLLQSPYLETLLCMERPEQYHDLLAELLAASIQGRNKENASSDQSISIIQNMDVGIPHAELNRLLGPFARKVLPEALQAVTMVAFALPSLEISERVLQFITGIATTYTDLVDFNSLVPQIRTTFTQIIVKLLMAMVDQFESIPERIRMAEGSGITAATELHRLQEYKYALVSTICFFVAAVMPISTASLRAALIAYQDITIIGDYFIVVRDLYMAGTSALRSLFKSIAVETVPELIKCCWLRESPGLDMLRVLQTTALNYGSTMPYNAFCLLTNRIIEQFLQEVEPARCQDKLIAEILGLLGALQSSHLEGICRARFGKPSLPAANPQPFLHMLETIPVPVLQVV</sequence>
<comment type="caution">
    <text evidence="2">The sequence shown here is derived from an EMBL/GenBank/DDBJ whole genome shotgun (WGS) entry which is preliminary data.</text>
</comment>
<feature type="region of interest" description="Disordered" evidence="1">
    <location>
        <begin position="109"/>
        <end position="129"/>
    </location>
</feature>
<gene>
    <name evidence="2" type="ORF">GMRT_10943</name>
</gene>
<proteinExistence type="predicted"/>
<dbReference type="OrthoDB" id="10253350at2759"/>
<reference evidence="2 3" key="1">
    <citation type="submission" date="2019-05" db="EMBL/GenBank/DDBJ databases">
        <title>The compact genome of Giardia muris reveals important steps in the evolution of intestinal protozoan parasites.</title>
        <authorList>
            <person name="Xu F."/>
            <person name="Jimenez-Gonzalez A."/>
            <person name="Einarsson E."/>
            <person name="Astvaldsson A."/>
            <person name="Peirasmaki D."/>
            <person name="Eckmann L."/>
            <person name="Andersson J.O."/>
            <person name="Svard S.G."/>
            <person name="Jerlstrom-Hultqvist J."/>
        </authorList>
    </citation>
    <scope>NUCLEOTIDE SEQUENCE [LARGE SCALE GENOMIC DNA]</scope>
    <source>
        <strain evidence="2 3">Roberts-Thomson</strain>
    </source>
</reference>
<protein>
    <submittedName>
        <fullName evidence="2">Uncharacterized protein</fullName>
    </submittedName>
</protein>
<dbReference type="Proteomes" id="UP000315496">
    <property type="component" value="Chromosome 1"/>
</dbReference>
<feature type="compositionally biased region" description="Acidic residues" evidence="1">
    <location>
        <begin position="112"/>
        <end position="125"/>
    </location>
</feature>
<accession>A0A4Z1SXL0</accession>
<evidence type="ECO:0000256" key="1">
    <source>
        <dbReference type="SAM" id="MobiDB-lite"/>
    </source>
</evidence>
<evidence type="ECO:0000313" key="3">
    <source>
        <dbReference type="Proteomes" id="UP000315496"/>
    </source>
</evidence>
<keyword evidence="3" id="KW-1185">Reference proteome</keyword>
<dbReference type="AlphaFoldDB" id="A0A4Z1SXL0"/>
<organism evidence="2 3">
    <name type="scientific">Giardia muris</name>
    <dbReference type="NCBI Taxonomy" id="5742"/>
    <lineage>
        <taxon>Eukaryota</taxon>
        <taxon>Metamonada</taxon>
        <taxon>Diplomonadida</taxon>
        <taxon>Hexamitidae</taxon>
        <taxon>Giardiinae</taxon>
        <taxon>Giardia</taxon>
    </lineage>
</organism>
<evidence type="ECO:0000313" key="2">
    <source>
        <dbReference type="EMBL" id="TNJ30436.1"/>
    </source>
</evidence>
<dbReference type="VEuPathDB" id="GiardiaDB:GMRT_10943"/>